<dbReference type="GO" id="GO:0140664">
    <property type="term" value="F:ATP-dependent DNA damage sensor activity"/>
    <property type="evidence" value="ECO:0007669"/>
    <property type="project" value="InterPro"/>
</dbReference>
<keyword evidence="3 5" id="KW-0227">DNA damage</keyword>
<dbReference type="NCBIfam" id="NF000948">
    <property type="entry name" value="PRK00095.1-1"/>
    <property type="match status" value="1"/>
</dbReference>
<proteinExistence type="inferred from homology"/>
<dbReference type="Pfam" id="PF13589">
    <property type="entry name" value="HATPase_c_3"/>
    <property type="match status" value="1"/>
</dbReference>
<evidence type="ECO:0000313" key="9">
    <source>
        <dbReference type="EMBL" id="SNV85067.1"/>
    </source>
</evidence>
<dbReference type="RefSeq" id="WP_095095414.1">
    <property type="nucleotide sequence ID" value="NZ_CAMIQD010000003.1"/>
</dbReference>
<name>A0A240ANR2_SERFI</name>
<keyword evidence="10" id="KW-1185">Reference proteome</keyword>
<comment type="function">
    <text evidence="5">This protein is involved in the repair of mismatches in DNA. It is required for dam-dependent methyl-directed DNA mismatch repair. May act as a 'molecular matchmaker', a protein that promotes the formation of a stable complex between two or more DNA-binding proteins in an ATP-dependent manner without itself being part of a final effector complex.</text>
</comment>
<dbReference type="OrthoDB" id="9763467at2"/>
<evidence type="ECO:0000313" key="10">
    <source>
        <dbReference type="Proteomes" id="UP000215134"/>
    </source>
</evidence>
<dbReference type="GO" id="GO:0032300">
    <property type="term" value="C:mismatch repair complex"/>
    <property type="evidence" value="ECO:0007669"/>
    <property type="project" value="InterPro"/>
</dbReference>
<dbReference type="InterPro" id="IPR042121">
    <property type="entry name" value="MutL_C_regsub"/>
</dbReference>
<dbReference type="Gene3D" id="3.30.1540.20">
    <property type="entry name" value="MutL, C-terminal domain, dimerisation subdomain"/>
    <property type="match status" value="1"/>
</dbReference>
<dbReference type="SMART" id="SM01340">
    <property type="entry name" value="DNA_mis_repair"/>
    <property type="match status" value="1"/>
</dbReference>
<dbReference type="InterPro" id="IPR014721">
    <property type="entry name" value="Ribsml_uS5_D2-typ_fold_subgr"/>
</dbReference>
<evidence type="ECO:0000256" key="6">
    <source>
        <dbReference type="SAM" id="MobiDB-lite"/>
    </source>
</evidence>
<dbReference type="CDD" id="cd16926">
    <property type="entry name" value="HATPase_MutL-MLH-PMS-like"/>
    <property type="match status" value="1"/>
</dbReference>
<dbReference type="Pfam" id="PF08676">
    <property type="entry name" value="MutL_C"/>
    <property type="match status" value="1"/>
</dbReference>
<dbReference type="Proteomes" id="UP000215134">
    <property type="component" value="Chromosome 1"/>
</dbReference>
<dbReference type="GO" id="GO:0016887">
    <property type="term" value="F:ATP hydrolysis activity"/>
    <property type="evidence" value="ECO:0007669"/>
    <property type="project" value="InterPro"/>
</dbReference>
<dbReference type="EMBL" id="LT906479">
    <property type="protein sequence ID" value="SNV85067.1"/>
    <property type="molecule type" value="Genomic_DNA"/>
</dbReference>
<dbReference type="KEGG" id="sfj:SAMEA4384070_0449"/>
<evidence type="ECO:0000256" key="3">
    <source>
        <dbReference type="ARBA" id="ARBA00022763"/>
    </source>
</evidence>
<dbReference type="HAMAP" id="MF_00149">
    <property type="entry name" value="DNA_mis_repair"/>
    <property type="match status" value="1"/>
</dbReference>
<dbReference type="STRING" id="1411141.GCA_001590885_04217"/>
<dbReference type="SUPFAM" id="SSF55874">
    <property type="entry name" value="ATPase domain of HSP90 chaperone/DNA topoisomerase II/histidine kinase"/>
    <property type="match status" value="1"/>
</dbReference>
<reference evidence="9 10" key="1">
    <citation type="submission" date="2017-06" db="EMBL/GenBank/DDBJ databases">
        <authorList>
            <consortium name="Pathogen Informatics"/>
        </authorList>
    </citation>
    <scope>NUCLEOTIDE SEQUENCE [LARGE SCALE GENOMIC DNA]</scope>
    <source>
        <strain evidence="9 10">NCTC12148</strain>
    </source>
</reference>
<dbReference type="GeneID" id="75025640"/>
<dbReference type="InterPro" id="IPR014762">
    <property type="entry name" value="DNA_mismatch_repair_CS"/>
</dbReference>
<dbReference type="InterPro" id="IPR013507">
    <property type="entry name" value="DNA_mismatch_S5_2-like"/>
</dbReference>
<dbReference type="PROSITE" id="PS00058">
    <property type="entry name" value="DNA_MISMATCH_REPAIR_1"/>
    <property type="match status" value="1"/>
</dbReference>
<accession>A0A240ANR2</accession>
<keyword evidence="4 5" id="KW-0234">DNA repair</keyword>
<dbReference type="Gene3D" id="3.30.230.10">
    <property type="match status" value="1"/>
</dbReference>
<feature type="domain" description="MutL C-terminal dimerisation" evidence="7">
    <location>
        <begin position="445"/>
        <end position="580"/>
    </location>
</feature>
<dbReference type="CDD" id="cd03482">
    <property type="entry name" value="MutL_Trans_MutL"/>
    <property type="match status" value="1"/>
</dbReference>
<dbReference type="GO" id="GO:0005524">
    <property type="term" value="F:ATP binding"/>
    <property type="evidence" value="ECO:0007669"/>
    <property type="project" value="InterPro"/>
</dbReference>
<protein>
    <recommendedName>
        <fullName evidence="2 5">DNA mismatch repair protein MutL</fullName>
    </recommendedName>
</protein>
<dbReference type="SUPFAM" id="SSF54211">
    <property type="entry name" value="Ribosomal protein S5 domain 2-like"/>
    <property type="match status" value="1"/>
</dbReference>
<dbReference type="InterPro" id="IPR037198">
    <property type="entry name" value="MutL_C_sf"/>
</dbReference>
<dbReference type="NCBIfam" id="TIGR00585">
    <property type="entry name" value="mutl"/>
    <property type="match status" value="1"/>
</dbReference>
<dbReference type="FunFam" id="3.30.230.10:FF:000013">
    <property type="entry name" value="DNA mismatch repair endonuclease MutL"/>
    <property type="match status" value="1"/>
</dbReference>
<organism evidence="9 10">
    <name type="scientific">Serratia ficaria</name>
    <dbReference type="NCBI Taxonomy" id="61651"/>
    <lineage>
        <taxon>Bacteria</taxon>
        <taxon>Pseudomonadati</taxon>
        <taxon>Pseudomonadota</taxon>
        <taxon>Gammaproteobacteria</taxon>
        <taxon>Enterobacterales</taxon>
        <taxon>Yersiniaceae</taxon>
        <taxon>Serratia</taxon>
    </lineage>
</organism>
<dbReference type="PANTHER" id="PTHR10073:SF12">
    <property type="entry name" value="DNA MISMATCH REPAIR PROTEIN MLH1"/>
    <property type="match status" value="1"/>
</dbReference>
<dbReference type="InterPro" id="IPR038973">
    <property type="entry name" value="MutL/Mlh/Pms-like"/>
</dbReference>
<dbReference type="SUPFAM" id="SSF118116">
    <property type="entry name" value="DNA mismatch repair protein MutL"/>
    <property type="match status" value="1"/>
</dbReference>
<sequence length="622" mass="68670">MPIQVLPPQLANQIAAGEVVERPASVVKELVENSLDAGATRIDIDIERGGARLIRIRDNGCGIGKDDLALALARHATSKISTLDDLEAIVSLGFRGEALASISSVSRLTLTSRTAEQAEAWQAYAEGREQAVTVKPAAHPIGSTLEVLDLFYNTPARRKFMRTEKTEFGHIDEVVRRIALARFDVAINLSHNGKLIRQYRAAKEESQHERRLGSICGPAFLQHALNISWQHGDLTIRGWVADPAGARQLGEMQYCYVNSRMMRDRLINHAIRQAYQDQLKDDQQPAYVLYLEVDPHQVDVNVHPAKHEVRFHQARLVHDFIYQAVTTVLQQTGSAPLALAETSDEEAAPTWQPENRIAAGGNHFSQPAPRRETPPPAAPARERAPQPPYPAGSGYQKREGELYGKLLQAAEPQPQEPAPKPPLFPPVKPAAETPLAGGQHSFGRVLMIYPPCYALIERQHQPVLLNLPVAERWLRQAQLNPPEGGLRPQPLLIPIKLTLNKNEAAAIARHQALLATMGLDLQAGSGRVTLRAVPLPLRQQNLQKLIPELLGYLAEHQEMSPAVLATWIARRLGSEHEQWNTSQAIQLLTDVERLCPQLVKSPPSGLLQPVDLQAALAALKHD</sequence>
<evidence type="ECO:0000259" key="8">
    <source>
        <dbReference type="SMART" id="SM01340"/>
    </source>
</evidence>
<dbReference type="Gene3D" id="3.30.1370.100">
    <property type="entry name" value="MutL, C-terminal domain, regulatory subdomain"/>
    <property type="match status" value="1"/>
</dbReference>
<feature type="region of interest" description="Disordered" evidence="6">
    <location>
        <begin position="356"/>
        <end position="396"/>
    </location>
</feature>
<dbReference type="AlphaFoldDB" id="A0A240ANR2"/>
<evidence type="ECO:0000256" key="1">
    <source>
        <dbReference type="ARBA" id="ARBA00006082"/>
    </source>
</evidence>
<evidence type="ECO:0000256" key="2">
    <source>
        <dbReference type="ARBA" id="ARBA00021975"/>
    </source>
</evidence>
<dbReference type="InterPro" id="IPR014790">
    <property type="entry name" value="MutL_C"/>
</dbReference>
<dbReference type="Gene3D" id="3.30.565.10">
    <property type="entry name" value="Histidine kinase-like ATPase, C-terminal domain"/>
    <property type="match status" value="1"/>
</dbReference>
<dbReference type="Pfam" id="PF01119">
    <property type="entry name" value="DNA_mis_repair"/>
    <property type="match status" value="1"/>
</dbReference>
<feature type="domain" description="DNA mismatch repair protein S5" evidence="8">
    <location>
        <begin position="212"/>
        <end position="330"/>
    </location>
</feature>
<dbReference type="InterPro" id="IPR020568">
    <property type="entry name" value="Ribosomal_Su5_D2-typ_SF"/>
</dbReference>
<evidence type="ECO:0000259" key="7">
    <source>
        <dbReference type="SMART" id="SM00853"/>
    </source>
</evidence>
<dbReference type="PANTHER" id="PTHR10073">
    <property type="entry name" value="DNA MISMATCH REPAIR PROTEIN MLH, PMS, MUTL"/>
    <property type="match status" value="1"/>
</dbReference>
<dbReference type="SMART" id="SM00853">
    <property type="entry name" value="MutL_C"/>
    <property type="match status" value="1"/>
</dbReference>
<dbReference type="InterPro" id="IPR036890">
    <property type="entry name" value="HATPase_C_sf"/>
</dbReference>
<gene>
    <name evidence="5 9" type="primary">mutL</name>
    <name evidence="9" type="ORF">SAMEA4384070_00449</name>
</gene>
<dbReference type="GO" id="GO:0006298">
    <property type="term" value="P:mismatch repair"/>
    <property type="evidence" value="ECO:0007669"/>
    <property type="project" value="UniProtKB-UniRule"/>
</dbReference>
<dbReference type="FunFam" id="3.30.565.10:FF:000003">
    <property type="entry name" value="DNA mismatch repair endonuclease MutL"/>
    <property type="match status" value="1"/>
</dbReference>
<dbReference type="InterPro" id="IPR020667">
    <property type="entry name" value="DNA_mismatch_repair_MutL"/>
</dbReference>
<dbReference type="InterPro" id="IPR002099">
    <property type="entry name" value="MutL/Mlh/PMS"/>
</dbReference>
<evidence type="ECO:0000256" key="5">
    <source>
        <dbReference type="HAMAP-Rule" id="MF_00149"/>
    </source>
</evidence>
<dbReference type="InterPro" id="IPR042120">
    <property type="entry name" value="MutL_C_dimsub"/>
</dbReference>
<comment type="similarity">
    <text evidence="1 5">Belongs to the DNA mismatch repair MutL/HexB family.</text>
</comment>
<dbReference type="GO" id="GO:0030983">
    <property type="term" value="F:mismatched DNA binding"/>
    <property type="evidence" value="ECO:0007669"/>
    <property type="project" value="InterPro"/>
</dbReference>
<evidence type="ECO:0000256" key="4">
    <source>
        <dbReference type="ARBA" id="ARBA00023204"/>
    </source>
</evidence>